<evidence type="ECO:0000313" key="5">
    <source>
        <dbReference type="EMBL" id="MFC5451929.1"/>
    </source>
</evidence>
<keyword evidence="3" id="KW-0804">Transcription</keyword>
<feature type="domain" description="HTH araC/xylS-type" evidence="4">
    <location>
        <begin position="225"/>
        <end position="323"/>
    </location>
</feature>
<evidence type="ECO:0000259" key="4">
    <source>
        <dbReference type="PROSITE" id="PS01124"/>
    </source>
</evidence>
<proteinExistence type="predicted"/>
<dbReference type="PANTHER" id="PTHR43280">
    <property type="entry name" value="ARAC-FAMILY TRANSCRIPTIONAL REGULATOR"/>
    <property type="match status" value="1"/>
</dbReference>
<dbReference type="Pfam" id="PF02311">
    <property type="entry name" value="AraC_binding"/>
    <property type="match status" value="1"/>
</dbReference>
<evidence type="ECO:0000256" key="3">
    <source>
        <dbReference type="ARBA" id="ARBA00023163"/>
    </source>
</evidence>
<dbReference type="Pfam" id="PF12833">
    <property type="entry name" value="HTH_18"/>
    <property type="match status" value="1"/>
</dbReference>
<evidence type="ECO:0000313" key="6">
    <source>
        <dbReference type="Proteomes" id="UP001596044"/>
    </source>
</evidence>
<dbReference type="SMART" id="SM00342">
    <property type="entry name" value="HTH_ARAC"/>
    <property type="match status" value="1"/>
</dbReference>
<keyword evidence="2" id="KW-0238">DNA-binding</keyword>
<gene>
    <name evidence="5" type="ORF">ACFPOG_27370</name>
</gene>
<dbReference type="PANTHER" id="PTHR43280:SF2">
    <property type="entry name" value="HTH-TYPE TRANSCRIPTIONAL REGULATOR EXSA"/>
    <property type="match status" value="1"/>
</dbReference>
<dbReference type="RefSeq" id="WP_270879870.1">
    <property type="nucleotide sequence ID" value="NZ_JAQFVF010000027.1"/>
</dbReference>
<dbReference type="InterPro" id="IPR009057">
    <property type="entry name" value="Homeodomain-like_sf"/>
</dbReference>
<keyword evidence="1" id="KW-0805">Transcription regulation</keyword>
<dbReference type="PROSITE" id="PS01124">
    <property type="entry name" value="HTH_ARAC_FAMILY_2"/>
    <property type="match status" value="1"/>
</dbReference>
<dbReference type="InterPro" id="IPR037923">
    <property type="entry name" value="HTH-like"/>
</dbReference>
<dbReference type="Gene3D" id="1.10.10.60">
    <property type="entry name" value="Homeodomain-like"/>
    <property type="match status" value="2"/>
</dbReference>
<dbReference type="InterPro" id="IPR014710">
    <property type="entry name" value="RmlC-like_jellyroll"/>
</dbReference>
<reference evidence="6" key="1">
    <citation type="journal article" date="2019" name="Int. J. Syst. Evol. Microbiol.">
        <title>The Global Catalogue of Microorganisms (GCM) 10K type strain sequencing project: providing services to taxonomists for standard genome sequencing and annotation.</title>
        <authorList>
            <consortium name="The Broad Institute Genomics Platform"/>
            <consortium name="The Broad Institute Genome Sequencing Center for Infectious Disease"/>
            <person name="Wu L."/>
            <person name="Ma J."/>
        </authorList>
    </citation>
    <scope>NUCLEOTIDE SEQUENCE [LARGE SCALE GENOMIC DNA]</scope>
    <source>
        <strain evidence="6">KACC 11904</strain>
    </source>
</reference>
<dbReference type="Gene3D" id="2.60.120.10">
    <property type="entry name" value="Jelly Rolls"/>
    <property type="match status" value="1"/>
</dbReference>
<dbReference type="SUPFAM" id="SSF51215">
    <property type="entry name" value="Regulatory protein AraC"/>
    <property type="match status" value="1"/>
</dbReference>
<accession>A0ABW0KEW5</accession>
<evidence type="ECO:0000256" key="2">
    <source>
        <dbReference type="ARBA" id="ARBA00023125"/>
    </source>
</evidence>
<dbReference type="SUPFAM" id="SSF46689">
    <property type="entry name" value="Homeodomain-like"/>
    <property type="match status" value="2"/>
</dbReference>
<name>A0ABW0KEW5_9BACL</name>
<protein>
    <submittedName>
        <fullName evidence="5">Helix-turn-helix domain-containing protein</fullName>
    </submittedName>
</protein>
<evidence type="ECO:0000256" key="1">
    <source>
        <dbReference type="ARBA" id="ARBA00023015"/>
    </source>
</evidence>
<keyword evidence="6" id="KW-1185">Reference proteome</keyword>
<dbReference type="EMBL" id="JBHSMJ010000040">
    <property type="protein sequence ID" value="MFC5451929.1"/>
    <property type="molecule type" value="Genomic_DNA"/>
</dbReference>
<sequence length="325" mass="37743">MSRSLRCLSKTTVLWLHVHDMFEENDVQEPMMMQQRLTEKEVHPPIVPFVRDCDYAVRHPWRSPERRLLDYLLVYVQEGECRFIVDGAVYRLQRGEFCLIQPGSLVDLEGVTDTITPYAHFDVFYNEERELSFPTRPGQIDLAAYRSLLQPRLDDTYAIQVPVRLKLRNPEKARDHLIQLIERWQEGTTIAKLKVQHLATEIILALLEEHLPHERAANSASPALNWITSYFSLHLSEPLSVQDMAERASLSPSRFSALFKRQYGVSPHQYLLAMRIRHAKELLETTDYAQEVVAEYCGFADIHHFSKAFKKNTGTTPGLWRKQKG</sequence>
<comment type="caution">
    <text evidence="5">The sequence shown here is derived from an EMBL/GenBank/DDBJ whole genome shotgun (WGS) entry which is preliminary data.</text>
</comment>
<dbReference type="Proteomes" id="UP001596044">
    <property type="component" value="Unassembled WGS sequence"/>
</dbReference>
<dbReference type="InterPro" id="IPR018060">
    <property type="entry name" value="HTH_AraC"/>
</dbReference>
<dbReference type="InterPro" id="IPR003313">
    <property type="entry name" value="AraC-bd"/>
</dbReference>
<organism evidence="5 6">
    <name type="scientific">Paenibacillus aestuarii</name>
    <dbReference type="NCBI Taxonomy" id="516965"/>
    <lineage>
        <taxon>Bacteria</taxon>
        <taxon>Bacillati</taxon>
        <taxon>Bacillota</taxon>
        <taxon>Bacilli</taxon>
        <taxon>Bacillales</taxon>
        <taxon>Paenibacillaceae</taxon>
        <taxon>Paenibacillus</taxon>
    </lineage>
</organism>